<feature type="domain" description="Thymidylate kinase-like" evidence="1">
    <location>
        <begin position="11"/>
        <end position="166"/>
    </location>
</feature>
<dbReference type="AlphaFoldDB" id="A0A2G9ZE96"/>
<reference evidence="2 3" key="1">
    <citation type="submission" date="2017-09" db="EMBL/GenBank/DDBJ databases">
        <title>Depth-based differentiation of microbial function through sediment-hosted aquifers and enrichment of novel symbionts in the deep terrestrial subsurface.</title>
        <authorList>
            <person name="Probst A.J."/>
            <person name="Ladd B."/>
            <person name="Jarett J.K."/>
            <person name="Geller-Mcgrath D.E."/>
            <person name="Sieber C.M."/>
            <person name="Emerson J.B."/>
            <person name="Anantharaman K."/>
            <person name="Thomas B.C."/>
            <person name="Malmstrom R."/>
            <person name="Stieglmeier M."/>
            <person name="Klingl A."/>
            <person name="Woyke T."/>
            <person name="Ryan C.M."/>
            <person name="Banfield J.F."/>
        </authorList>
    </citation>
    <scope>NUCLEOTIDE SEQUENCE [LARGE SCALE GENOMIC DNA]</scope>
    <source>
        <strain evidence="2">CG23_combo_of_CG06-09_8_20_14_all_37_87_8</strain>
    </source>
</reference>
<evidence type="ECO:0000259" key="1">
    <source>
        <dbReference type="Pfam" id="PF02223"/>
    </source>
</evidence>
<gene>
    <name evidence="2" type="ORF">COX24_03310</name>
</gene>
<evidence type="ECO:0000313" key="2">
    <source>
        <dbReference type="EMBL" id="PIP31492.1"/>
    </source>
</evidence>
<evidence type="ECO:0000313" key="3">
    <source>
        <dbReference type="Proteomes" id="UP000230447"/>
    </source>
</evidence>
<dbReference type="Gene3D" id="3.40.50.300">
    <property type="entry name" value="P-loop containing nucleotide triphosphate hydrolases"/>
    <property type="match status" value="1"/>
</dbReference>
<organism evidence="2 3">
    <name type="scientific">bacterium (Candidatus Gribaldobacteria) CG23_combo_of_CG06-09_8_20_14_all_37_87_8</name>
    <dbReference type="NCBI Taxonomy" id="2014278"/>
    <lineage>
        <taxon>Bacteria</taxon>
        <taxon>Candidatus Gribaldobacteria</taxon>
    </lineage>
</organism>
<dbReference type="InterPro" id="IPR039430">
    <property type="entry name" value="Thymidylate_kin-like_dom"/>
</dbReference>
<protein>
    <recommendedName>
        <fullName evidence="1">Thymidylate kinase-like domain-containing protein</fullName>
    </recommendedName>
</protein>
<sequence length="197" mass="22769">MNSERVRFVTFDGLDATGKTTLTEMLHSRLDAVVLKTPPEWTKPLRDFFNRQRVEMRFLYYAFGNLWVDRFVLKPLLDHRDGNGLVLQDRSWLSTLSAHELRGMSKSWLDMGVILARASIRPDISLVLHVDSGIRHERLIGRGANATDLQNLKYEDQMEDKFFQWAGRLEWNASRFDNTDFSPMGACDALARYVQAS</sequence>
<dbReference type="Proteomes" id="UP000230447">
    <property type="component" value="Unassembled WGS sequence"/>
</dbReference>
<dbReference type="EMBL" id="PCSB01000069">
    <property type="protein sequence ID" value="PIP31492.1"/>
    <property type="molecule type" value="Genomic_DNA"/>
</dbReference>
<name>A0A2G9ZE96_9BACT</name>
<proteinExistence type="predicted"/>
<dbReference type="InterPro" id="IPR027417">
    <property type="entry name" value="P-loop_NTPase"/>
</dbReference>
<dbReference type="Pfam" id="PF02223">
    <property type="entry name" value="Thymidylate_kin"/>
    <property type="match status" value="1"/>
</dbReference>
<accession>A0A2G9ZE96</accession>
<dbReference type="SUPFAM" id="SSF52540">
    <property type="entry name" value="P-loop containing nucleoside triphosphate hydrolases"/>
    <property type="match status" value="1"/>
</dbReference>
<comment type="caution">
    <text evidence="2">The sequence shown here is derived from an EMBL/GenBank/DDBJ whole genome shotgun (WGS) entry which is preliminary data.</text>
</comment>